<feature type="transmembrane region" description="Helical" evidence="7">
    <location>
        <begin position="99"/>
        <end position="116"/>
    </location>
</feature>
<evidence type="ECO:0000256" key="6">
    <source>
        <dbReference type="ARBA" id="ARBA00023136"/>
    </source>
</evidence>
<evidence type="ECO:0000256" key="5">
    <source>
        <dbReference type="ARBA" id="ARBA00022989"/>
    </source>
</evidence>
<dbReference type="CDD" id="cd06173">
    <property type="entry name" value="MFS_MefA_like"/>
    <property type="match status" value="1"/>
</dbReference>
<dbReference type="InterPro" id="IPR036259">
    <property type="entry name" value="MFS_trans_sf"/>
</dbReference>
<keyword evidence="4 7" id="KW-0812">Transmembrane</keyword>
<evidence type="ECO:0000313" key="10">
    <source>
        <dbReference type="Proteomes" id="UP001056500"/>
    </source>
</evidence>
<dbReference type="Pfam" id="PF07690">
    <property type="entry name" value="MFS_1"/>
    <property type="match status" value="1"/>
</dbReference>
<accession>A0ABY4WDG7</accession>
<dbReference type="PANTHER" id="PTHR43266:SF9">
    <property type="entry name" value="PERMEASE, MAJOR FACILITATOR SUPERFAMILY-RELATED"/>
    <property type="match status" value="1"/>
</dbReference>
<dbReference type="EMBL" id="CP098755">
    <property type="protein sequence ID" value="USG64799.1"/>
    <property type="molecule type" value="Genomic_DNA"/>
</dbReference>
<keyword evidence="3" id="KW-1003">Cell membrane</keyword>
<keyword evidence="10" id="KW-1185">Reference proteome</keyword>
<proteinExistence type="predicted"/>
<feature type="transmembrane region" description="Helical" evidence="7">
    <location>
        <begin position="290"/>
        <end position="309"/>
    </location>
</feature>
<feature type="transmembrane region" description="Helical" evidence="7">
    <location>
        <begin position="315"/>
        <end position="343"/>
    </location>
</feature>
<dbReference type="SUPFAM" id="SSF103473">
    <property type="entry name" value="MFS general substrate transporter"/>
    <property type="match status" value="1"/>
</dbReference>
<evidence type="ECO:0000256" key="4">
    <source>
        <dbReference type="ARBA" id="ARBA00022692"/>
    </source>
</evidence>
<dbReference type="RefSeq" id="WP_251871908.1">
    <property type="nucleotide sequence ID" value="NZ_CP098755.1"/>
</dbReference>
<feature type="transmembrane region" description="Helical" evidence="7">
    <location>
        <begin position="383"/>
        <end position="407"/>
    </location>
</feature>
<dbReference type="PROSITE" id="PS50850">
    <property type="entry name" value="MFS"/>
    <property type="match status" value="1"/>
</dbReference>
<dbReference type="Proteomes" id="UP001056500">
    <property type="component" value="Chromosome"/>
</dbReference>
<keyword evidence="6 7" id="KW-0472">Membrane</keyword>
<dbReference type="PANTHER" id="PTHR43266">
    <property type="entry name" value="MACROLIDE-EFFLUX PROTEIN"/>
    <property type="match status" value="1"/>
</dbReference>
<feature type="transmembrane region" description="Helical" evidence="7">
    <location>
        <begin position="137"/>
        <end position="161"/>
    </location>
</feature>
<feature type="transmembrane region" description="Helical" evidence="7">
    <location>
        <begin position="167"/>
        <end position="185"/>
    </location>
</feature>
<evidence type="ECO:0000256" key="1">
    <source>
        <dbReference type="ARBA" id="ARBA00004651"/>
    </source>
</evidence>
<feature type="transmembrane region" description="Helical" evidence="7">
    <location>
        <begin position="257"/>
        <end position="278"/>
    </location>
</feature>
<feature type="domain" description="Major facilitator superfamily (MFS) profile" evidence="8">
    <location>
        <begin position="7"/>
        <end position="412"/>
    </location>
</feature>
<organism evidence="9 10">
    <name type="scientific">Brevibacillus ruminantium</name>
    <dbReference type="NCBI Taxonomy" id="2950604"/>
    <lineage>
        <taxon>Bacteria</taxon>
        <taxon>Bacillati</taxon>
        <taxon>Bacillota</taxon>
        <taxon>Bacilli</taxon>
        <taxon>Bacillales</taxon>
        <taxon>Paenibacillaceae</taxon>
        <taxon>Brevibacillus</taxon>
    </lineage>
</organism>
<reference evidence="9" key="1">
    <citation type="submission" date="2022-06" db="EMBL/GenBank/DDBJ databases">
        <title>Genome sequencing of Brevibacillus sp. BB3-R1.</title>
        <authorList>
            <person name="Heo J."/>
            <person name="Lee D."/>
            <person name="Won M."/>
            <person name="Han B.-H."/>
            <person name="Hong S.-B."/>
            <person name="Kwon S.-W."/>
        </authorList>
    </citation>
    <scope>NUCLEOTIDE SEQUENCE</scope>
    <source>
        <strain evidence="9">BB3-R1</strain>
    </source>
</reference>
<evidence type="ECO:0000313" key="9">
    <source>
        <dbReference type="EMBL" id="USG64799.1"/>
    </source>
</evidence>
<feature type="transmembrane region" description="Helical" evidence="7">
    <location>
        <begin position="355"/>
        <end position="377"/>
    </location>
</feature>
<evidence type="ECO:0000256" key="3">
    <source>
        <dbReference type="ARBA" id="ARBA00022475"/>
    </source>
</evidence>
<dbReference type="Gene3D" id="1.20.1250.20">
    <property type="entry name" value="MFS general substrate transporter like domains"/>
    <property type="match status" value="1"/>
</dbReference>
<feature type="transmembrane region" description="Helical" evidence="7">
    <location>
        <begin position="223"/>
        <end position="245"/>
    </location>
</feature>
<name>A0ABY4WDG7_9BACL</name>
<gene>
    <name evidence="9" type="ORF">NDK47_22155</name>
</gene>
<feature type="transmembrane region" description="Helical" evidence="7">
    <location>
        <begin position="73"/>
        <end position="93"/>
    </location>
</feature>
<dbReference type="InterPro" id="IPR020846">
    <property type="entry name" value="MFS_dom"/>
</dbReference>
<evidence type="ECO:0000259" key="8">
    <source>
        <dbReference type="PROSITE" id="PS50850"/>
    </source>
</evidence>
<keyword evidence="2" id="KW-0813">Transport</keyword>
<protein>
    <submittedName>
        <fullName evidence="9">MFS transporter</fullName>
    </submittedName>
</protein>
<evidence type="ECO:0000256" key="7">
    <source>
        <dbReference type="SAM" id="Phobius"/>
    </source>
</evidence>
<evidence type="ECO:0000256" key="2">
    <source>
        <dbReference type="ARBA" id="ARBA00022448"/>
    </source>
</evidence>
<sequence>MERFNKNFILMVIGQIISIFGSSVLRFALSLYVLDTTGRADIFAVLLAVSTLPVIVLSPIGGAIADRWNRRNLMVIFDFASSVILILFALQLWLGDVSIVFIGVVMTLLSVISTMYQPAVQASIPLLVREESLVKANGIVTGVGSLSSLAAPVLGGVLYSFFGLKTVVEVSCIAFFCSAVMEMFIHIPFTRQERSGHIVSTIVGDMKKGTVYVVKQNPFIFKIMILAAGLNLFLTPFFIVGVPYILKVTMSSSDTMFGISTGVLELSTILGALAVGMVAKRLKIGTMHVWMIMIGLLILPMAVSVYPLLLNLGYWPSYLLFILCAGLITIAMTILSIYVISIVQKETPNELLGKVMSIIFATAQCAAPVGQILYGALFHAFHISVYVPILLVSVVTFMMAFAAKVVLRNDTELRETHTS</sequence>
<feature type="transmembrane region" description="Helical" evidence="7">
    <location>
        <begin position="7"/>
        <end position="34"/>
    </location>
</feature>
<feature type="transmembrane region" description="Helical" evidence="7">
    <location>
        <begin position="40"/>
        <end position="61"/>
    </location>
</feature>
<comment type="subcellular location">
    <subcellularLocation>
        <location evidence="1">Cell membrane</location>
        <topology evidence="1">Multi-pass membrane protein</topology>
    </subcellularLocation>
</comment>
<dbReference type="InterPro" id="IPR011701">
    <property type="entry name" value="MFS"/>
</dbReference>
<keyword evidence="5 7" id="KW-1133">Transmembrane helix</keyword>